<sequence length="523" mass="59706">MRNVLILICLFIGAASTSQIREYNPDNIYKKDGEKNSQGVPIGEWEYYGAFSDDRPAQYFNYDTRISRVYFIQDIASGKPLILQEKGKLNEDFEKTGTWTFYHNSREGEIIAKKGDYINGLENGEWKEFYPNGTLQSTSYWIKGTPVGKWESYFPDGSLRSIKNYEKGVSVGEWQEYYEDGTIKEITNYTEGIRNGIFTETQKFDDVILVKVGMYVNGFPDGEIITYYVQDGNKYVYERVLIRNKKITGAIKRYNAEGKVIGLISYNDDNDITEMKEYFDDGTLRRFSTALPDAGIESVWEISEYYPNGNLKMKFIEKDSKYHNIVSAKDPNGNSLDYGTLKDGNGTLYQYSDEGKISSITTLKYGIPNGPYTEFGTITFNDNTYQYKKTGTFTKEGKVGDFITTVEKDGKNITIQTATYYQNIAIDQKNYNIDGMLQEELHIDTSTGIKEEIVYYPSGSIKTKLQFQYPDVLLNVLICKDPNGKNLDYGSIKDGSGVYKEYDMSGKLVTTYTFKEGKVVSQK</sequence>
<dbReference type="EMBL" id="CP003280">
    <property type="protein sequence ID" value="AFL82005.1"/>
    <property type="molecule type" value="Genomic_DNA"/>
</dbReference>
<dbReference type="InterPro" id="IPR011652">
    <property type="entry name" value="MORN_2"/>
</dbReference>
<name>I3YYD7_AEQSU</name>
<dbReference type="PANTHER" id="PTHR33706">
    <property type="entry name" value="MORN VARIANT REPEAT PROTEIN"/>
    <property type="match status" value="1"/>
</dbReference>
<keyword evidence="2" id="KW-1185">Reference proteome</keyword>
<dbReference type="eggNOG" id="COG2849">
    <property type="taxonomic scope" value="Bacteria"/>
</dbReference>
<dbReference type="OrthoDB" id="7342920at2"/>
<accession>I3YYD7</accession>
<dbReference type="Proteomes" id="UP000006049">
    <property type="component" value="Chromosome"/>
</dbReference>
<dbReference type="HOGENOM" id="CLU_031790_0_0_10"/>
<evidence type="ECO:0000313" key="1">
    <source>
        <dbReference type="EMBL" id="AFL82005.1"/>
    </source>
</evidence>
<organism evidence="1 2">
    <name type="scientific">Aequorivita sublithincola (strain DSM 14238 / LMG 21431 / ACAM 643 / 9-3)</name>
    <dbReference type="NCBI Taxonomy" id="746697"/>
    <lineage>
        <taxon>Bacteria</taxon>
        <taxon>Pseudomonadati</taxon>
        <taxon>Bacteroidota</taxon>
        <taxon>Flavobacteriia</taxon>
        <taxon>Flavobacteriales</taxon>
        <taxon>Flavobacteriaceae</taxon>
        <taxon>Aequorivita</taxon>
    </lineage>
</organism>
<dbReference type="AlphaFoldDB" id="I3YYD7"/>
<dbReference type="STRING" id="746697.Aeqsu_2549"/>
<dbReference type="Gene3D" id="3.90.930.1">
    <property type="match status" value="3"/>
</dbReference>
<protein>
    <submittedName>
        <fullName evidence="1">MORN repeat protein</fullName>
    </submittedName>
</protein>
<evidence type="ECO:0000313" key="2">
    <source>
        <dbReference type="Proteomes" id="UP000006049"/>
    </source>
</evidence>
<dbReference type="SUPFAM" id="SSF82185">
    <property type="entry name" value="Histone H3 K4-specific methyltransferase SET7/9 N-terminal domain"/>
    <property type="match status" value="2"/>
</dbReference>
<proteinExistence type="predicted"/>
<dbReference type="KEGG" id="asl:Aeqsu_2549"/>
<reference evidence="1 2" key="1">
    <citation type="submission" date="2012-06" db="EMBL/GenBank/DDBJ databases">
        <title>The complete genome of Aequorivita sublithincola DSM 14238.</title>
        <authorList>
            <consortium name="US DOE Joint Genome Institute (JGI-PGF)"/>
            <person name="Lucas S."/>
            <person name="Copeland A."/>
            <person name="Lapidus A."/>
            <person name="Goodwin L."/>
            <person name="Pitluck S."/>
            <person name="Peters L."/>
            <person name="Munk A.C.C."/>
            <person name="Kyrpides N."/>
            <person name="Mavromatis K."/>
            <person name="Pagani I."/>
            <person name="Ivanova N."/>
            <person name="Ovchinnikova G."/>
            <person name="Zeytun A."/>
            <person name="Detter J.C."/>
            <person name="Han C."/>
            <person name="Land M."/>
            <person name="Hauser L."/>
            <person name="Markowitz V."/>
            <person name="Cheng J.-F."/>
            <person name="Hugenholtz P."/>
            <person name="Woyke T."/>
            <person name="Wu D."/>
            <person name="Tindall B."/>
            <person name="Faehnrich R."/>
            <person name="Brambilla E."/>
            <person name="Klenk H.-P."/>
            <person name="Eisen J.A."/>
        </authorList>
    </citation>
    <scope>NUCLEOTIDE SEQUENCE [LARGE SCALE GENOMIC DNA]</scope>
    <source>
        <strain evidence="2">DSM 14238 / LMG 21431 / ACAM 643 / 9-3</strain>
    </source>
</reference>
<dbReference type="Pfam" id="PF07661">
    <property type="entry name" value="MORN_2"/>
    <property type="match status" value="3"/>
</dbReference>
<gene>
    <name evidence="1" type="ordered locus">Aeqsu_2549</name>
</gene>
<dbReference type="PANTHER" id="PTHR33706:SF1">
    <property type="entry name" value="TPR REPEAT PROTEIN"/>
    <property type="match status" value="1"/>
</dbReference>
<dbReference type="RefSeq" id="WP_014783254.1">
    <property type="nucleotide sequence ID" value="NC_018013.1"/>
</dbReference>